<dbReference type="RefSeq" id="WP_070661103.1">
    <property type="nucleotide sequence ID" value="NZ_CABFMC010000007.1"/>
</dbReference>
<feature type="compositionally biased region" description="Polar residues" evidence="2">
    <location>
        <begin position="402"/>
        <end position="412"/>
    </location>
</feature>
<name>A0A2A8D4T2_9MICC</name>
<dbReference type="InterPro" id="IPR008863">
    <property type="entry name" value="Toxic_anion-R_TelA"/>
</dbReference>
<dbReference type="PANTHER" id="PTHR38432:SF1">
    <property type="entry name" value="TELA-LIKE PROTEIN SAOUHSC_01408"/>
    <property type="match status" value="1"/>
</dbReference>
<dbReference type="AlphaFoldDB" id="A0A2A8D4T2"/>
<dbReference type="EMBL" id="PDEV01000003">
    <property type="protein sequence ID" value="PEN15921.1"/>
    <property type="molecule type" value="Genomic_DNA"/>
</dbReference>
<reference evidence="3" key="1">
    <citation type="submission" date="2017-10" db="EMBL/GenBank/DDBJ databases">
        <title>Kefir isolates.</title>
        <authorList>
            <person name="Kim Y."/>
            <person name="Blasche S."/>
        </authorList>
    </citation>
    <scope>NUCLEOTIDE SEQUENCE [LARGE SCALE GENOMIC DNA]</scope>
    <source>
        <strain evidence="3">OG2-2</strain>
    </source>
</reference>
<proteinExistence type="inferred from homology"/>
<evidence type="ECO:0000256" key="2">
    <source>
        <dbReference type="SAM" id="MobiDB-lite"/>
    </source>
</evidence>
<keyword evidence="4" id="KW-1185">Reference proteome</keyword>
<evidence type="ECO:0000256" key="1">
    <source>
        <dbReference type="ARBA" id="ARBA00005541"/>
    </source>
</evidence>
<dbReference type="Pfam" id="PF05816">
    <property type="entry name" value="TelA"/>
    <property type="match status" value="1"/>
</dbReference>
<protein>
    <submittedName>
        <fullName evidence="3">Toxic anion resistance</fullName>
    </submittedName>
</protein>
<evidence type="ECO:0000313" key="4">
    <source>
        <dbReference type="Proteomes" id="UP000219947"/>
    </source>
</evidence>
<comment type="similarity">
    <text evidence="1">Belongs to the TelA family.</text>
</comment>
<sequence length="412" mass="45285">MAEIPTSEPQVGAPPVVTQAPPKLNQAGAIDLVKRETRAPEVATISHEADELAITLNNTDLKSPSLLDTLENTISSYGSDTFNGIDMVTQRLLNMQELELAPDSPQTKASQNLAELRAQINSLDYSAIDGTPGKRGIAKRLIGRGKSKIEKFFYQYASVNRNIEGISKKLKKSTDALVMQQAELVKLREKLQEGMTDLNEKIAVLQQFSDMVRAAAEETRLEGDEETARIYTEKVLYVTEQRISDLLTKLEIAGQAYLTSDVVSSNGKELIRGIRRAEDTTLWAYKMTAYIARSLGMQEAVLQQLGALKQTTENAIMRNADMLSSQATRIQQMASQPAIDPQVLAQAHGKVLQALDEVSAFRQGAVEAFAQSNQMLRELTADSLERVTRRNNAPESPAHASGTPTNRALTQN</sequence>
<organism evidence="3 4">
    <name type="scientific">Rothia dentocariosa</name>
    <dbReference type="NCBI Taxonomy" id="2047"/>
    <lineage>
        <taxon>Bacteria</taxon>
        <taxon>Bacillati</taxon>
        <taxon>Actinomycetota</taxon>
        <taxon>Actinomycetes</taxon>
        <taxon>Micrococcales</taxon>
        <taxon>Micrococcaceae</taxon>
        <taxon>Rothia</taxon>
    </lineage>
</organism>
<dbReference type="PANTHER" id="PTHR38432">
    <property type="entry name" value="TELA-LIKE PROTEIN SAOUHSC_01408"/>
    <property type="match status" value="1"/>
</dbReference>
<gene>
    <name evidence="3" type="ORF">CRM92_07435</name>
</gene>
<accession>A0A2A8D4T2</accession>
<feature type="region of interest" description="Disordered" evidence="2">
    <location>
        <begin position="390"/>
        <end position="412"/>
    </location>
</feature>
<comment type="caution">
    <text evidence="3">The sequence shown here is derived from an EMBL/GenBank/DDBJ whole genome shotgun (WGS) entry which is preliminary data.</text>
</comment>
<dbReference type="Proteomes" id="UP000219947">
    <property type="component" value="Unassembled WGS sequence"/>
</dbReference>
<evidence type="ECO:0000313" key="3">
    <source>
        <dbReference type="EMBL" id="PEN15921.1"/>
    </source>
</evidence>